<dbReference type="Gene3D" id="3.50.50.60">
    <property type="entry name" value="FAD/NAD(P)-binding domain"/>
    <property type="match status" value="1"/>
</dbReference>
<evidence type="ECO:0000313" key="8">
    <source>
        <dbReference type="Proteomes" id="UP000242864"/>
    </source>
</evidence>
<dbReference type="NCBIfam" id="TIGR02352">
    <property type="entry name" value="thiamin_ThiO"/>
    <property type="match status" value="1"/>
</dbReference>
<proteinExistence type="predicted"/>
<evidence type="ECO:0000256" key="3">
    <source>
        <dbReference type="ARBA" id="ARBA00023002"/>
    </source>
</evidence>
<reference evidence="7 8" key="1">
    <citation type="submission" date="2017-04" db="EMBL/GenBank/DDBJ databases">
        <authorList>
            <person name="Veseli I.A."/>
            <person name="Tang C."/>
            <person name="Pombert J.-F."/>
        </authorList>
    </citation>
    <scope>NUCLEOTIDE SEQUENCE [LARGE SCALE GENOMIC DNA]</scope>
    <source>
        <strain evidence="7 8">ATCC 700373</strain>
    </source>
</reference>
<dbReference type="AlphaFoldDB" id="A0AAC9RUE0"/>
<dbReference type="InterPro" id="IPR012727">
    <property type="entry name" value="Gly_oxidase_ThiO"/>
</dbReference>
<comment type="pathway">
    <text evidence="1">Cofactor biosynthesis; thiamine diphosphate biosynthesis.</text>
</comment>
<sequence>MKHTIIIGAGVMGLAIARQLNTKQRHIRIIDRSTPRMNASYAAGGMLGAQNEFFEDSPLYRLAMQSRAMMPDLARTLELETGIDIEYQQYGLIKVASRPQDVSAVQQQFEFLHRHDHTVTALTPQQFIQRFPQLDPSQSAAFKIQDDGQINANIYTQALIASVLKRAHIDLMTHTEVERLQRHSQSYRVITSKGTFDADELIIAAGAWSGTLLQQLDIHLPTRPVKGDVKLIASDYTGLKETIFNMNGCYIVPKRPNRFLIGATSDYDCWDTESNADNLSWLDRESVRMIPQLQSHRIIKTWTGIRPITENEVPIMGEIAPRLFVATGHYRNGILLSPIAGILMAQLIEGDDKARTQLNSFSPKLTYQ</sequence>
<comment type="catalytic activity">
    <reaction evidence="4">
        <text>glycine + O2 + H2O = glyoxylate + H2O2 + NH4(+)</text>
        <dbReference type="Rhea" id="RHEA:11532"/>
        <dbReference type="ChEBI" id="CHEBI:15377"/>
        <dbReference type="ChEBI" id="CHEBI:15379"/>
        <dbReference type="ChEBI" id="CHEBI:16240"/>
        <dbReference type="ChEBI" id="CHEBI:28938"/>
        <dbReference type="ChEBI" id="CHEBI:36655"/>
        <dbReference type="ChEBI" id="CHEBI:57305"/>
        <dbReference type="EC" id="1.4.3.19"/>
    </reaction>
</comment>
<evidence type="ECO:0000256" key="2">
    <source>
        <dbReference type="ARBA" id="ARBA00022977"/>
    </source>
</evidence>
<dbReference type="EC" id="1.4.3.19" evidence="5"/>
<dbReference type="InterPro" id="IPR036188">
    <property type="entry name" value="FAD/NAD-bd_sf"/>
</dbReference>
<dbReference type="GO" id="GO:0009228">
    <property type="term" value="P:thiamine biosynthetic process"/>
    <property type="evidence" value="ECO:0007669"/>
    <property type="project" value="UniProtKB-KW"/>
</dbReference>
<dbReference type="Pfam" id="PF01266">
    <property type="entry name" value="DAO"/>
    <property type="match status" value="1"/>
</dbReference>
<evidence type="ECO:0000313" key="7">
    <source>
        <dbReference type="EMBL" id="ARJ50952.1"/>
    </source>
</evidence>
<gene>
    <name evidence="7" type="ORF">B5P37_06265</name>
</gene>
<dbReference type="SUPFAM" id="SSF54373">
    <property type="entry name" value="FAD-linked reductases, C-terminal domain"/>
    <property type="match status" value="1"/>
</dbReference>
<name>A0AAC9RUE0_9STAP</name>
<dbReference type="Gene3D" id="3.30.9.10">
    <property type="entry name" value="D-Amino Acid Oxidase, subunit A, domain 2"/>
    <property type="match status" value="1"/>
</dbReference>
<feature type="domain" description="FAD dependent oxidoreductase" evidence="6">
    <location>
        <begin position="4"/>
        <end position="347"/>
    </location>
</feature>
<dbReference type="GO" id="GO:0005737">
    <property type="term" value="C:cytoplasm"/>
    <property type="evidence" value="ECO:0007669"/>
    <property type="project" value="TreeGrafter"/>
</dbReference>
<dbReference type="RefSeq" id="WP_085237427.1">
    <property type="nucleotide sequence ID" value="NZ_CP020773.1"/>
</dbReference>
<evidence type="ECO:0000259" key="6">
    <source>
        <dbReference type="Pfam" id="PF01266"/>
    </source>
</evidence>
<keyword evidence="2" id="KW-0784">Thiamine biosynthesis</keyword>
<accession>A0AAC9RUE0</accession>
<dbReference type="KEGG" id="slz:B5P37_06265"/>
<evidence type="ECO:0000256" key="1">
    <source>
        <dbReference type="ARBA" id="ARBA00004948"/>
    </source>
</evidence>
<dbReference type="EMBL" id="CP020773">
    <property type="protein sequence ID" value="ARJ50952.1"/>
    <property type="molecule type" value="Genomic_DNA"/>
</dbReference>
<dbReference type="GO" id="GO:0050660">
    <property type="term" value="F:flavin adenine dinucleotide binding"/>
    <property type="evidence" value="ECO:0007669"/>
    <property type="project" value="InterPro"/>
</dbReference>
<evidence type="ECO:0000256" key="5">
    <source>
        <dbReference type="ARBA" id="ARBA00050018"/>
    </source>
</evidence>
<evidence type="ECO:0000256" key="4">
    <source>
        <dbReference type="ARBA" id="ARBA00049872"/>
    </source>
</evidence>
<organism evidence="7 8">
    <name type="scientific">Staphylococcus lutrae</name>
    <dbReference type="NCBI Taxonomy" id="155085"/>
    <lineage>
        <taxon>Bacteria</taxon>
        <taxon>Bacillati</taxon>
        <taxon>Bacillota</taxon>
        <taxon>Bacilli</taxon>
        <taxon>Bacillales</taxon>
        <taxon>Staphylococcaceae</taxon>
        <taxon>Staphylococcus</taxon>
    </lineage>
</organism>
<dbReference type="PANTHER" id="PTHR13847">
    <property type="entry name" value="SARCOSINE DEHYDROGENASE-RELATED"/>
    <property type="match status" value="1"/>
</dbReference>
<keyword evidence="3" id="KW-0560">Oxidoreductase</keyword>
<dbReference type="InterPro" id="IPR006076">
    <property type="entry name" value="FAD-dep_OxRdtase"/>
</dbReference>
<dbReference type="PANTHER" id="PTHR13847:SF289">
    <property type="entry name" value="GLYCINE OXIDASE"/>
    <property type="match status" value="1"/>
</dbReference>
<dbReference type="GO" id="GO:0043799">
    <property type="term" value="F:glycine oxidase activity"/>
    <property type="evidence" value="ECO:0007669"/>
    <property type="project" value="UniProtKB-EC"/>
</dbReference>
<dbReference type="Proteomes" id="UP000242864">
    <property type="component" value="Chromosome"/>
</dbReference>
<dbReference type="SUPFAM" id="SSF51905">
    <property type="entry name" value="FAD/NAD(P)-binding domain"/>
    <property type="match status" value="1"/>
</dbReference>
<protein>
    <recommendedName>
        <fullName evidence="5">glycine oxidase</fullName>
        <ecNumber evidence="5">1.4.3.19</ecNumber>
    </recommendedName>
</protein>
<keyword evidence="8" id="KW-1185">Reference proteome</keyword>